<evidence type="ECO:0000313" key="1">
    <source>
        <dbReference type="EMBL" id="PXF60734.1"/>
    </source>
</evidence>
<gene>
    <name evidence="1" type="ORF">C4B59_07855</name>
</gene>
<reference evidence="1" key="1">
    <citation type="submission" date="2018-01" db="EMBL/GenBank/DDBJ databases">
        <authorList>
            <person name="Krukenberg V."/>
        </authorList>
    </citation>
    <scope>NUCLEOTIDE SEQUENCE</scope>
    <source>
        <strain evidence="1">E20ANME2</strain>
    </source>
</reference>
<proteinExistence type="predicted"/>
<dbReference type="EMBL" id="PQXF01000012">
    <property type="protein sequence ID" value="PXF60734.1"/>
    <property type="molecule type" value="Genomic_DNA"/>
</dbReference>
<evidence type="ECO:0000313" key="2">
    <source>
        <dbReference type="Proteomes" id="UP000248329"/>
    </source>
</evidence>
<organism evidence="1 2">
    <name type="scientific">Candidatus Methanogaster sp</name>
    <dbReference type="NCBI Taxonomy" id="3386292"/>
    <lineage>
        <taxon>Archaea</taxon>
        <taxon>Methanobacteriati</taxon>
        <taxon>Methanobacteriota</taxon>
        <taxon>Stenosarchaea group</taxon>
        <taxon>Methanomicrobia</taxon>
        <taxon>Methanosarcinales</taxon>
        <taxon>ANME-2 cluster</taxon>
        <taxon>Candidatus Methanogasteraceae</taxon>
        <taxon>Candidatus Methanogaster</taxon>
    </lineage>
</organism>
<protein>
    <submittedName>
        <fullName evidence="1">Uncharacterized protein</fullName>
    </submittedName>
</protein>
<accession>A0AC61L2Y3</accession>
<sequence length="370" mass="41129">MKTSIQIGKVMGIPIKIHISFLLVLVLFPYVFSIDTEFGFADVASAPLRYALALTLTILLFSCVLLHELGHSWVAMRYGIKIRSITLILLGGIAAMDEVPRDPHAEMRISIAGPLVSLTIGVLCYLAYLGLGSHNIVQIPTISYISRFLGSIAYINIALFVFNLIPAFPMDGGRVLRAWYAGRISYLLATRKAVYIGKMFAIAMGVFGLLFASPWLILIAFFIYIGASEEEKYTEMSVTLEGIKVRDLMTREIAYVQDNRSISELLRLMFEKKHLGYPVVDQFTGKIVGIVTFTDIRGVPMSEHGNVLVREVMAKKVSFIPEDADALDALKMMSTENVGQLLVQDNESITGIVSRTDLTRSIEVLGYREQ</sequence>
<name>A0AC61L2Y3_9EURY</name>
<comment type="caution">
    <text evidence="1">The sequence shown here is derived from an EMBL/GenBank/DDBJ whole genome shotgun (WGS) entry which is preliminary data.</text>
</comment>
<dbReference type="Proteomes" id="UP000248329">
    <property type="component" value="Unassembled WGS sequence"/>
</dbReference>